<keyword evidence="3" id="KW-1185">Reference proteome</keyword>
<dbReference type="Proteomes" id="UP000054495">
    <property type="component" value="Unassembled WGS sequence"/>
</dbReference>
<reference evidence="2 3" key="1">
    <citation type="submission" date="2013-05" db="EMBL/GenBank/DDBJ databases">
        <title>Draft genome of the parasitic nematode Anyclostoma ceylanicum.</title>
        <authorList>
            <person name="Mitreva M."/>
        </authorList>
    </citation>
    <scope>NUCLEOTIDE SEQUENCE [LARGE SCALE GENOMIC DNA]</scope>
</reference>
<sequence length="80" mass="9191">MTLPLQVCTCKSPETVQSIMLTELIHPVITGRVYHCSIKEDWTNEDIVVRLADGQTVYDIEWVSVFCYNYSVDFAHLPVK</sequence>
<name>A0A0D6LTN2_9BILA</name>
<accession>A0A0D6LTN2</accession>
<organism evidence="2 3">
    <name type="scientific">Ancylostoma ceylanicum</name>
    <dbReference type="NCBI Taxonomy" id="53326"/>
    <lineage>
        <taxon>Eukaryota</taxon>
        <taxon>Metazoa</taxon>
        <taxon>Ecdysozoa</taxon>
        <taxon>Nematoda</taxon>
        <taxon>Chromadorea</taxon>
        <taxon>Rhabditida</taxon>
        <taxon>Rhabditina</taxon>
        <taxon>Rhabditomorpha</taxon>
        <taxon>Strongyloidea</taxon>
        <taxon>Ancylostomatidae</taxon>
        <taxon>Ancylostomatinae</taxon>
        <taxon>Ancylostoma</taxon>
    </lineage>
</organism>
<evidence type="ECO:0000313" key="3">
    <source>
        <dbReference type="Proteomes" id="UP000054495"/>
    </source>
</evidence>
<dbReference type="EMBL" id="KE124902">
    <property type="protein sequence ID" value="EPB75415.1"/>
    <property type="molecule type" value="Genomic_DNA"/>
</dbReference>
<dbReference type="PROSITE" id="PS51549">
    <property type="entry name" value="DM13"/>
    <property type="match status" value="1"/>
</dbReference>
<evidence type="ECO:0000313" key="2">
    <source>
        <dbReference type="EMBL" id="EPB75415.1"/>
    </source>
</evidence>
<proteinExistence type="predicted"/>
<evidence type="ECO:0000259" key="1">
    <source>
        <dbReference type="PROSITE" id="PS51549"/>
    </source>
</evidence>
<feature type="domain" description="DM13" evidence="1">
    <location>
        <begin position="1"/>
        <end position="80"/>
    </location>
</feature>
<gene>
    <name evidence="2" type="ORF">ANCCEY_05466</name>
</gene>
<dbReference type="AlphaFoldDB" id="A0A0D6LTN2"/>
<dbReference type="InterPro" id="IPR019545">
    <property type="entry name" value="DM13_domain"/>
</dbReference>
<protein>
    <recommendedName>
        <fullName evidence="1">DM13 domain-containing protein</fullName>
    </recommendedName>
</protein>